<name>A0A0S4IWB2_BODSA</name>
<feature type="region of interest" description="Disordered" evidence="11">
    <location>
        <begin position="75"/>
        <end position="171"/>
    </location>
</feature>
<dbReference type="VEuPathDB" id="TriTrypDB:BSAL_61190"/>
<feature type="domain" description="Helicase ATP-binding" evidence="12">
    <location>
        <begin position="16"/>
        <end position="505"/>
    </location>
</feature>
<comment type="cofactor">
    <cofactor evidence="1">
        <name>[4Fe-4S] cluster</name>
        <dbReference type="ChEBI" id="CHEBI:49883"/>
    </cofactor>
</comment>
<dbReference type="SUPFAM" id="SSF52540">
    <property type="entry name" value="P-loop containing nucleoside triphosphate hydrolases"/>
    <property type="match status" value="1"/>
</dbReference>
<keyword evidence="10" id="KW-0413">Isomerase</keyword>
<keyword evidence="14" id="KW-1185">Reference proteome</keyword>
<evidence type="ECO:0000256" key="8">
    <source>
        <dbReference type="ARBA" id="ARBA00023004"/>
    </source>
</evidence>
<dbReference type="GO" id="GO:0034085">
    <property type="term" value="P:establishment of sister chromatid cohesion"/>
    <property type="evidence" value="ECO:0007669"/>
    <property type="project" value="TreeGrafter"/>
</dbReference>
<dbReference type="SMART" id="SM00488">
    <property type="entry name" value="DEXDc2"/>
    <property type="match status" value="1"/>
</dbReference>
<evidence type="ECO:0000256" key="3">
    <source>
        <dbReference type="ARBA" id="ARBA00022723"/>
    </source>
</evidence>
<dbReference type="GO" id="GO:0003678">
    <property type="term" value="F:DNA helicase activity"/>
    <property type="evidence" value="ECO:0007669"/>
    <property type="project" value="InterPro"/>
</dbReference>
<evidence type="ECO:0000256" key="7">
    <source>
        <dbReference type="ARBA" id="ARBA00022840"/>
    </source>
</evidence>
<keyword evidence="9" id="KW-0411">Iron-sulfur</keyword>
<dbReference type="GO" id="GO:0003677">
    <property type="term" value="F:DNA binding"/>
    <property type="evidence" value="ECO:0007669"/>
    <property type="project" value="InterPro"/>
</dbReference>
<proteinExistence type="inferred from homology"/>
<dbReference type="InterPro" id="IPR027417">
    <property type="entry name" value="P-loop_NTPase"/>
</dbReference>
<comment type="similarity">
    <text evidence="2">Belongs to the DEAD box helicase family. DEAH subfamily. DDX11/CHL1 sub-subfamily.</text>
</comment>
<protein>
    <submittedName>
        <fullName evidence="13">ATP-dependent DEAD/DEAH box RNA helicase, putative</fullName>
    </submittedName>
</protein>
<dbReference type="PANTHER" id="PTHR11472:SF41">
    <property type="entry name" value="ATP-DEPENDENT DNA HELICASE DDX11-RELATED"/>
    <property type="match status" value="1"/>
</dbReference>
<organism evidence="13 14">
    <name type="scientific">Bodo saltans</name>
    <name type="common">Flagellated protozoan</name>
    <dbReference type="NCBI Taxonomy" id="75058"/>
    <lineage>
        <taxon>Eukaryota</taxon>
        <taxon>Discoba</taxon>
        <taxon>Euglenozoa</taxon>
        <taxon>Kinetoplastea</taxon>
        <taxon>Metakinetoplastina</taxon>
        <taxon>Eubodonida</taxon>
        <taxon>Bodonidae</taxon>
        <taxon>Bodo</taxon>
    </lineage>
</organism>
<evidence type="ECO:0000256" key="11">
    <source>
        <dbReference type="SAM" id="MobiDB-lite"/>
    </source>
</evidence>
<dbReference type="GO" id="GO:0051536">
    <property type="term" value="F:iron-sulfur cluster binding"/>
    <property type="evidence" value="ECO:0007669"/>
    <property type="project" value="UniProtKB-KW"/>
</dbReference>
<dbReference type="SMART" id="SM00491">
    <property type="entry name" value="HELICc2"/>
    <property type="match status" value="1"/>
</dbReference>
<evidence type="ECO:0000256" key="1">
    <source>
        <dbReference type="ARBA" id="ARBA00001966"/>
    </source>
</evidence>
<dbReference type="Pfam" id="PF13307">
    <property type="entry name" value="Helicase_C_2"/>
    <property type="match status" value="1"/>
</dbReference>
<evidence type="ECO:0000256" key="9">
    <source>
        <dbReference type="ARBA" id="ARBA00023014"/>
    </source>
</evidence>
<dbReference type="GO" id="GO:0006139">
    <property type="term" value="P:nucleobase-containing compound metabolic process"/>
    <property type="evidence" value="ECO:0007669"/>
    <property type="project" value="InterPro"/>
</dbReference>
<feature type="region of interest" description="Disordered" evidence="11">
    <location>
        <begin position="733"/>
        <end position="774"/>
    </location>
</feature>
<evidence type="ECO:0000256" key="2">
    <source>
        <dbReference type="ARBA" id="ARBA00008435"/>
    </source>
</evidence>
<keyword evidence="6 13" id="KW-0347">Helicase</keyword>
<dbReference type="GO" id="GO:0005634">
    <property type="term" value="C:nucleus"/>
    <property type="evidence" value="ECO:0007669"/>
    <property type="project" value="TreeGrafter"/>
</dbReference>
<dbReference type="AlphaFoldDB" id="A0A0S4IWB2"/>
<evidence type="ECO:0000256" key="4">
    <source>
        <dbReference type="ARBA" id="ARBA00022741"/>
    </source>
</evidence>
<dbReference type="PROSITE" id="PS51193">
    <property type="entry name" value="HELICASE_ATP_BIND_2"/>
    <property type="match status" value="1"/>
</dbReference>
<evidence type="ECO:0000313" key="13">
    <source>
        <dbReference type="EMBL" id="CUF30600.1"/>
    </source>
</evidence>
<dbReference type="GO" id="GO:0016818">
    <property type="term" value="F:hydrolase activity, acting on acid anhydrides, in phosphorus-containing anhydrides"/>
    <property type="evidence" value="ECO:0007669"/>
    <property type="project" value="InterPro"/>
</dbReference>
<keyword evidence="3" id="KW-0479">Metal-binding</keyword>
<keyword evidence="4" id="KW-0547">Nucleotide-binding</keyword>
<reference evidence="14" key="1">
    <citation type="submission" date="2015-09" db="EMBL/GenBank/DDBJ databases">
        <authorList>
            <consortium name="Pathogen Informatics"/>
        </authorList>
    </citation>
    <scope>NUCLEOTIDE SEQUENCE [LARGE SCALE GENOMIC DNA]</scope>
    <source>
        <strain evidence="14">Lake Konstanz</strain>
    </source>
</reference>
<evidence type="ECO:0000256" key="5">
    <source>
        <dbReference type="ARBA" id="ARBA00022801"/>
    </source>
</evidence>
<dbReference type="InterPro" id="IPR014013">
    <property type="entry name" value="Helic_SF1/SF2_ATP-bd_DinG/Rad3"/>
</dbReference>
<sequence>MQQNCEAQRSAIDGISSAEFPFPFSPYPVQVEVMRAIRNTVTQRRIGVIESPTGTGKSQMLLKPQNRCVFPPTLETTMMKGNESCEPLERRGKRERRSDSKHRRRRSRNVKKPQNQRKGDDPDLLVQSDDDDSRLHTNRHRRQASSSSSSSSGKYGSSSSEEDDNDDPHDLPLAHPKVYFCSRTHTQLTQLAEEFRKTVFCQHTTGGPSRVGTRTDTDNAHQVTYPKLPFVHLASRAQLCIHSYIKGGQAGPSSSKSSRLNDMCKEALKNGATKVGRTAIKEFWRKRGGGGGGGSSTTAGAAGAIGLVDLEDLGKTAATLTSLSDAAAPTTPAAGSSSCLLCPFAQSSRLKVLKDYARASSRTLEELVALGKTVGACPFLASKDLVREANVVFLPYSYVVDPIARSQLLPEEMFVPGNDGDDLRHGSSRVGSVIDQQHQQQLGAFHGNVVVFDEAHHVADTARHNLCCSVPLLDLSIVASLLDSYGAKFESRLLAKNKSKLRELSSLCKKLFLFGQQHCASSSPSTAPSSSSCEAAAHHKLFPLSDLLFEAGIDHMNPIHLSSFFDDTKLVFKLPSQAVHAATFAFQKEVAGISTTTTTLDRTTASSNVSNVWTSVAGELSPFLSAVTLPKAAKSADVNEMVGAMGAKLRSRLLDASQKACMTVSKVLQVLATIPVNDCVVKVATVSIEEGGGGLAELQLIGLRGACSMQPVFRSCSSVLFAGGTLQPLPMLVDSLLPDPDDDDDDNRHSRSPSLPLVGNVQPTTTSIASPLPQQQQQRYDAYSFPHVIPHTSLRVMTLGCGPSGKLLEFTYAQRFQQASQLEDAARCVVNLSRVIPDGLIICFTSYAMEESFFQRAAATGLLDQLSSVKKVFREQRTTITGGGNGNGGSSSDSHNEDNLLDSYRRWIEQCMSLRSSSTPPTIGTGGSGGAVLSCVMGGKLSEGINFNDHLGRGVIVVGLPYPNPHDVDMKLLLNSTTTTTVPSIAAVSATGRARNAIALTTASENTGSKSAARLLYQQVCMRSVNQAMGRCIRHIRDYAVVVLLDGRYRRPEVSCHVAGWMQPSLTQAGNFGECFRSVREFFEEPR</sequence>
<dbReference type="InterPro" id="IPR006554">
    <property type="entry name" value="Helicase-like_DEXD_c2"/>
</dbReference>
<dbReference type="InterPro" id="IPR045028">
    <property type="entry name" value="DinG/Rad3-like"/>
</dbReference>
<dbReference type="InterPro" id="IPR006555">
    <property type="entry name" value="ATP-dep_Helicase_C"/>
</dbReference>
<dbReference type="Pfam" id="PF06733">
    <property type="entry name" value="DEAD_2"/>
    <property type="match status" value="1"/>
</dbReference>
<dbReference type="OrthoDB" id="267079at2759"/>
<evidence type="ECO:0000256" key="6">
    <source>
        <dbReference type="ARBA" id="ARBA00022806"/>
    </source>
</evidence>
<keyword evidence="5" id="KW-0378">Hydrolase</keyword>
<evidence type="ECO:0000313" key="14">
    <source>
        <dbReference type="Proteomes" id="UP000051952"/>
    </source>
</evidence>
<accession>A0A0S4IWB2</accession>
<evidence type="ECO:0000259" key="12">
    <source>
        <dbReference type="PROSITE" id="PS51193"/>
    </source>
</evidence>
<evidence type="ECO:0000256" key="10">
    <source>
        <dbReference type="ARBA" id="ARBA00023235"/>
    </source>
</evidence>
<feature type="compositionally biased region" description="Basic residues" evidence="11">
    <location>
        <begin position="99"/>
        <end position="115"/>
    </location>
</feature>
<dbReference type="OMA" id="HNIADHC"/>
<gene>
    <name evidence="13" type="ORF">BSAL_61190</name>
</gene>
<dbReference type="PANTHER" id="PTHR11472">
    <property type="entry name" value="DNA REPAIR DEAD HELICASE RAD3/XP-D SUBFAMILY MEMBER"/>
    <property type="match status" value="1"/>
</dbReference>
<feature type="compositionally biased region" description="Polar residues" evidence="11">
    <location>
        <begin position="761"/>
        <end position="774"/>
    </location>
</feature>
<feature type="compositionally biased region" description="Low complexity" evidence="11">
    <location>
        <begin position="145"/>
        <end position="159"/>
    </location>
</feature>
<dbReference type="GO" id="GO:0005524">
    <property type="term" value="F:ATP binding"/>
    <property type="evidence" value="ECO:0007669"/>
    <property type="project" value="UniProtKB-KW"/>
</dbReference>
<keyword evidence="7" id="KW-0067">ATP-binding</keyword>
<keyword evidence="8" id="KW-0408">Iron</keyword>
<dbReference type="Proteomes" id="UP000051952">
    <property type="component" value="Unassembled WGS sequence"/>
</dbReference>
<dbReference type="InterPro" id="IPR010614">
    <property type="entry name" value="RAD3-like_helicase_DEAD"/>
</dbReference>
<dbReference type="EMBL" id="CYKH01000294">
    <property type="protein sequence ID" value="CUF30600.1"/>
    <property type="molecule type" value="Genomic_DNA"/>
</dbReference>
<dbReference type="Gene3D" id="3.40.50.300">
    <property type="entry name" value="P-loop containing nucleotide triphosphate hydrolases"/>
    <property type="match status" value="3"/>
</dbReference>
<dbReference type="GO" id="GO:0046872">
    <property type="term" value="F:metal ion binding"/>
    <property type="evidence" value="ECO:0007669"/>
    <property type="project" value="UniProtKB-KW"/>
</dbReference>
<feature type="compositionally biased region" description="Basic and acidic residues" evidence="11">
    <location>
        <begin position="87"/>
        <end position="98"/>
    </location>
</feature>